<name>A0A423W7X2_9PEZI</name>
<evidence type="ECO:0000256" key="2">
    <source>
        <dbReference type="ARBA" id="ARBA00006355"/>
    </source>
</evidence>
<keyword evidence="6" id="KW-0999">Mitochondrion inner membrane</keyword>
<keyword evidence="9" id="KW-0811">Translocation</keyword>
<evidence type="ECO:0000256" key="3">
    <source>
        <dbReference type="ARBA" id="ARBA00020796"/>
    </source>
</evidence>
<dbReference type="AlphaFoldDB" id="A0A423W7X2"/>
<dbReference type="GO" id="GO:0005743">
    <property type="term" value="C:mitochondrial inner membrane"/>
    <property type="evidence" value="ECO:0007669"/>
    <property type="project" value="UniProtKB-SubCell"/>
</dbReference>
<evidence type="ECO:0000256" key="5">
    <source>
        <dbReference type="ARBA" id="ARBA00022692"/>
    </source>
</evidence>
<dbReference type="STRING" id="356882.A0A423W7X2"/>
<sequence>MAEPTPPAAAPAGTPAAPAPASAPAAAKPAAAAAAQQNPALRMMGLPAMPRKLPSRNWMIFWTLSTTLTAAIIYDRREKRRATARWAHAVEHLAKRPLPNPSAMPRKLTIYLEAPPGDGLRAAQDHYTEYVKPVLAASGLDWEFVQGRQQGDIRAAVAEKVRRRRRTQEKDSVGGGGPDFFAVEAQLPTEEDRLEAFRRAHGIPEYDGVRGDVVIGRHAWKEYIRGLHEGWLGPLKAPAHALPDPPAPKSTEEGGEEAEENKPKRPPQIKPYNSPEDYATAHLPVLIPSELAPSAPIPFPHILGFLNTPTRCYRFLTRRHLADDIGREVAAACLCTYRGYQEEAGADASPDYQWEQQKALVQEEKNWVKSVWKEDEENKKKEDVDASPAAPGSEAVDGSKPTIAKKEKIWPKPVVMDPRMAMRMRRFELQPEDEQRAREVVVSEEEVEGFMKGTLRSLWRWTAKQFQKEEWKVPTSWDE</sequence>
<keyword evidence="10" id="KW-0496">Mitochondrion</keyword>
<protein>
    <recommendedName>
        <fullName evidence="3">Mitochondrial import inner membrane translocase subunit TIM54</fullName>
    </recommendedName>
</protein>
<keyword evidence="7" id="KW-0653">Protein transport</keyword>
<dbReference type="PANTHER" id="PTHR12358">
    <property type="entry name" value="SPHINGOSINE KINASE"/>
    <property type="match status" value="1"/>
</dbReference>
<dbReference type="InterPro" id="IPR021056">
    <property type="entry name" value="Mt_import_IM_translocase_Tim54"/>
</dbReference>
<comment type="caution">
    <text evidence="13">The sequence shown here is derived from an EMBL/GenBank/DDBJ whole genome shotgun (WGS) entry which is preliminary data.</text>
</comment>
<dbReference type="Pfam" id="PF11711">
    <property type="entry name" value="Tim54"/>
    <property type="match status" value="1"/>
</dbReference>
<dbReference type="GO" id="GO:0015031">
    <property type="term" value="P:protein transport"/>
    <property type="evidence" value="ECO:0007669"/>
    <property type="project" value="UniProtKB-KW"/>
</dbReference>
<feature type="compositionally biased region" description="Basic and acidic residues" evidence="12">
    <location>
        <begin position="374"/>
        <end position="384"/>
    </location>
</feature>
<feature type="region of interest" description="Disordered" evidence="12">
    <location>
        <begin position="374"/>
        <end position="401"/>
    </location>
</feature>
<organism evidence="13 14">
    <name type="scientific">Cytospora schulzeri</name>
    <dbReference type="NCBI Taxonomy" id="448051"/>
    <lineage>
        <taxon>Eukaryota</taxon>
        <taxon>Fungi</taxon>
        <taxon>Dikarya</taxon>
        <taxon>Ascomycota</taxon>
        <taxon>Pezizomycotina</taxon>
        <taxon>Sordariomycetes</taxon>
        <taxon>Sordariomycetidae</taxon>
        <taxon>Diaporthales</taxon>
        <taxon>Cytosporaceae</taxon>
        <taxon>Cytospora</taxon>
    </lineage>
</organism>
<dbReference type="Proteomes" id="UP000283895">
    <property type="component" value="Unassembled WGS sequence"/>
</dbReference>
<evidence type="ECO:0000313" key="13">
    <source>
        <dbReference type="EMBL" id="ROV99455.1"/>
    </source>
</evidence>
<keyword evidence="14" id="KW-1185">Reference proteome</keyword>
<evidence type="ECO:0000313" key="14">
    <source>
        <dbReference type="Proteomes" id="UP000283895"/>
    </source>
</evidence>
<evidence type="ECO:0000256" key="12">
    <source>
        <dbReference type="SAM" id="MobiDB-lite"/>
    </source>
</evidence>
<evidence type="ECO:0000256" key="7">
    <source>
        <dbReference type="ARBA" id="ARBA00022927"/>
    </source>
</evidence>
<feature type="region of interest" description="Disordered" evidence="12">
    <location>
        <begin position="237"/>
        <end position="275"/>
    </location>
</feature>
<dbReference type="PANTHER" id="PTHR12358:SF101">
    <property type="entry name" value="MITOCHONDRIAL IMPORT INNER MEMBRANE TRANSLOCASE SUBUNIT TIM54"/>
    <property type="match status" value="1"/>
</dbReference>
<gene>
    <name evidence="13" type="ORF">VMCG_06329</name>
</gene>
<keyword evidence="4" id="KW-0813">Transport</keyword>
<evidence type="ECO:0000256" key="6">
    <source>
        <dbReference type="ARBA" id="ARBA00022792"/>
    </source>
</evidence>
<keyword evidence="11" id="KW-0472">Membrane</keyword>
<evidence type="ECO:0000256" key="11">
    <source>
        <dbReference type="ARBA" id="ARBA00023136"/>
    </source>
</evidence>
<comment type="subcellular location">
    <subcellularLocation>
        <location evidence="1">Mitochondrion inner membrane</location>
        <topology evidence="1">Single-pass membrane protein</topology>
    </subcellularLocation>
</comment>
<accession>A0A423W7X2</accession>
<evidence type="ECO:0000256" key="8">
    <source>
        <dbReference type="ARBA" id="ARBA00022989"/>
    </source>
</evidence>
<comment type="similarity">
    <text evidence="2">Belongs to the TIM54 family.</text>
</comment>
<dbReference type="OrthoDB" id="5598305at2759"/>
<reference evidence="13 14" key="1">
    <citation type="submission" date="2015-09" db="EMBL/GenBank/DDBJ databases">
        <title>Host preference determinants of Valsa canker pathogens revealed by comparative genomics.</title>
        <authorList>
            <person name="Yin Z."/>
            <person name="Huang L."/>
        </authorList>
    </citation>
    <scope>NUCLEOTIDE SEQUENCE [LARGE SCALE GENOMIC DNA]</scope>
    <source>
        <strain evidence="13 14">03-1</strain>
    </source>
</reference>
<keyword evidence="8" id="KW-1133">Transmembrane helix</keyword>
<feature type="compositionally biased region" description="Low complexity" evidence="12">
    <location>
        <begin position="10"/>
        <end position="23"/>
    </location>
</feature>
<keyword evidence="5" id="KW-0812">Transmembrane</keyword>
<evidence type="ECO:0000256" key="9">
    <source>
        <dbReference type="ARBA" id="ARBA00023010"/>
    </source>
</evidence>
<evidence type="ECO:0000256" key="10">
    <source>
        <dbReference type="ARBA" id="ARBA00023128"/>
    </source>
</evidence>
<evidence type="ECO:0000256" key="4">
    <source>
        <dbReference type="ARBA" id="ARBA00022448"/>
    </source>
</evidence>
<proteinExistence type="inferred from homology"/>
<feature type="region of interest" description="Disordered" evidence="12">
    <location>
        <begin position="1"/>
        <end position="23"/>
    </location>
</feature>
<dbReference type="EMBL" id="LKEA01000023">
    <property type="protein sequence ID" value="ROV99455.1"/>
    <property type="molecule type" value="Genomic_DNA"/>
</dbReference>
<dbReference type="InterPro" id="IPR050187">
    <property type="entry name" value="Lipid_Phosphate_FormReg"/>
</dbReference>
<evidence type="ECO:0000256" key="1">
    <source>
        <dbReference type="ARBA" id="ARBA00004434"/>
    </source>
</evidence>